<organism evidence="2 3">
    <name type="scientific">Halorientalis pallida</name>
    <dbReference type="NCBI Taxonomy" id="2479928"/>
    <lineage>
        <taxon>Archaea</taxon>
        <taxon>Methanobacteriati</taxon>
        <taxon>Methanobacteriota</taxon>
        <taxon>Stenosarchaea group</taxon>
        <taxon>Halobacteria</taxon>
        <taxon>Halobacteriales</taxon>
        <taxon>Haloarculaceae</taxon>
        <taxon>Halorientalis</taxon>
    </lineage>
</organism>
<protein>
    <submittedName>
        <fullName evidence="2">Uncharacterized protein</fullName>
    </submittedName>
</protein>
<comment type="caution">
    <text evidence="2">The sequence shown here is derived from an EMBL/GenBank/DDBJ whole genome shotgun (WGS) entry which is preliminary data.</text>
</comment>
<evidence type="ECO:0000313" key="3">
    <source>
        <dbReference type="Proteomes" id="UP000289691"/>
    </source>
</evidence>
<sequence length="342" mass="36847">MVSLTLPDDERGQLLLVGAATIALVIVGSVILLNGLKFTDTVGTEGNFDSTDEAQRTAEMVRQDLSKMADRVRSKTGLTGFETAMRQSISIYSNRLSNMTFADSATYVNVSLDVSASRGGPLVTQNLTSTPSSDEDFRNPGWGSLQTYEVARGASTVGPFNFTVTQFPCDRNTSPPDTNFTVTVENTSSGNVWQMRLTRDTDGAACPSVQGTRYIEVYDESGTKLQSWSSDSQSWFPGVGDGPVTIDLINETISDKTVPLDFAEGVDPEYLITFDNNFGGGPDTFGEGSYWVGSDGSFPTPGDDGSGNPPNVRTQIQRPAFEFVYERPGVRYNTTMLEGGGA</sequence>
<reference evidence="2 3" key="1">
    <citation type="submission" date="2019-01" db="EMBL/GenBank/DDBJ databases">
        <title>Halorientalis sp. F13-25 a new haloarchaeum isolated from hypersaline water.</title>
        <authorList>
            <person name="Ana D.-V."/>
            <person name="Cristina S.-P."/>
            <person name="Antonio V."/>
        </authorList>
    </citation>
    <scope>NUCLEOTIDE SEQUENCE [LARGE SCALE GENOMIC DNA]</scope>
    <source>
        <strain evidence="2 3">F13-25</strain>
    </source>
</reference>
<evidence type="ECO:0000256" key="1">
    <source>
        <dbReference type="SAM" id="Phobius"/>
    </source>
</evidence>
<evidence type="ECO:0000313" key="2">
    <source>
        <dbReference type="EMBL" id="RXK49471.1"/>
    </source>
</evidence>
<keyword evidence="1" id="KW-0812">Transmembrane</keyword>
<dbReference type="EMBL" id="RDFA01000003">
    <property type="protein sequence ID" value="RXK49471.1"/>
    <property type="molecule type" value="Genomic_DNA"/>
</dbReference>
<dbReference type="Pfam" id="PF23922">
    <property type="entry name" value="DUF7261"/>
    <property type="match status" value="1"/>
</dbReference>
<dbReference type="OrthoDB" id="238714at2157"/>
<accession>A0A498L286</accession>
<keyword evidence="1" id="KW-1133">Transmembrane helix</keyword>
<keyword evidence="1" id="KW-0472">Membrane</keyword>
<feature type="transmembrane region" description="Helical" evidence="1">
    <location>
        <begin position="12"/>
        <end position="33"/>
    </location>
</feature>
<dbReference type="Proteomes" id="UP000289691">
    <property type="component" value="Unassembled WGS sequence"/>
</dbReference>
<dbReference type="RefSeq" id="WP_129069067.1">
    <property type="nucleotide sequence ID" value="NZ_RDFA01000003.1"/>
</dbReference>
<name>A0A498L286_9EURY</name>
<dbReference type="InterPro" id="IPR055685">
    <property type="entry name" value="DUF7261"/>
</dbReference>
<gene>
    <name evidence="2" type="ORF">EAF64_11220</name>
</gene>
<proteinExistence type="predicted"/>
<dbReference type="AlphaFoldDB" id="A0A498L286"/>
<keyword evidence="3" id="KW-1185">Reference proteome</keyword>